<reference evidence="1 2" key="1">
    <citation type="submission" date="2021-06" db="EMBL/GenBank/DDBJ databases">
        <title>Actinomycetes sequencing.</title>
        <authorList>
            <person name="Shan Q."/>
        </authorList>
    </citation>
    <scope>NUCLEOTIDE SEQUENCE [LARGE SCALE GENOMIC DNA]</scope>
    <source>
        <strain evidence="1 2">NEAU-G5</strain>
    </source>
</reference>
<evidence type="ECO:0008006" key="3">
    <source>
        <dbReference type="Google" id="ProtNLM"/>
    </source>
</evidence>
<evidence type="ECO:0000313" key="2">
    <source>
        <dbReference type="Proteomes" id="UP000733379"/>
    </source>
</evidence>
<dbReference type="EMBL" id="JAHKNI010000001">
    <property type="protein sequence ID" value="MBU3060271.1"/>
    <property type="molecule type" value="Genomic_DNA"/>
</dbReference>
<name>A0ABS6ARW5_9NOCA</name>
<sequence>MAKFVFTYRMPPEFTSGKPETLSAWFAWFGGLGEHVLDQGLPTHGTTAVGECGAGSSPSGYSVVEAENLDAAVAIAESCPALAEGGGVEVGTAVEFDTAAAPAGGAA</sequence>
<proteinExistence type="predicted"/>
<dbReference type="Proteomes" id="UP000733379">
    <property type="component" value="Unassembled WGS sequence"/>
</dbReference>
<accession>A0ABS6ARW5</accession>
<gene>
    <name evidence="1" type="ORF">KO481_01865</name>
</gene>
<protein>
    <recommendedName>
        <fullName evidence="3">YCII-related domain-containing protein</fullName>
    </recommendedName>
</protein>
<dbReference type="SUPFAM" id="SSF54909">
    <property type="entry name" value="Dimeric alpha+beta barrel"/>
    <property type="match status" value="1"/>
</dbReference>
<comment type="caution">
    <text evidence="1">The sequence shown here is derived from an EMBL/GenBank/DDBJ whole genome shotgun (WGS) entry which is preliminary data.</text>
</comment>
<evidence type="ECO:0000313" key="1">
    <source>
        <dbReference type="EMBL" id="MBU3060271.1"/>
    </source>
</evidence>
<dbReference type="InterPro" id="IPR011008">
    <property type="entry name" value="Dimeric_a/b-barrel"/>
</dbReference>
<keyword evidence="2" id="KW-1185">Reference proteome</keyword>
<dbReference type="Gene3D" id="3.30.70.1060">
    <property type="entry name" value="Dimeric alpha+beta barrel"/>
    <property type="match status" value="1"/>
</dbReference>
<organism evidence="1 2">
    <name type="scientific">Nocardia albiluteola</name>
    <dbReference type="NCBI Taxonomy" id="2842303"/>
    <lineage>
        <taxon>Bacteria</taxon>
        <taxon>Bacillati</taxon>
        <taxon>Actinomycetota</taxon>
        <taxon>Actinomycetes</taxon>
        <taxon>Mycobacteriales</taxon>
        <taxon>Nocardiaceae</taxon>
        <taxon>Nocardia</taxon>
    </lineage>
</organism>
<dbReference type="RefSeq" id="WP_215915161.1">
    <property type="nucleotide sequence ID" value="NZ_JAHKNI010000001.1"/>
</dbReference>